<dbReference type="Proteomes" id="UP000003706">
    <property type="component" value="Unassembled WGS sequence"/>
</dbReference>
<dbReference type="InterPro" id="IPR004425">
    <property type="entry name" value="MJ0106-like"/>
</dbReference>
<dbReference type="PATRIC" id="fig|647171.4.peg.758"/>
<dbReference type="EMBL" id="AGJL01000015">
    <property type="protein sequence ID" value="EHP87361.1"/>
    <property type="molecule type" value="Genomic_DNA"/>
</dbReference>
<dbReference type="RefSeq" id="WP_007044208.1">
    <property type="nucleotide sequence ID" value="NZ_AGJL01000015.1"/>
</dbReference>
<keyword evidence="3" id="KW-1185">Reference proteome</keyword>
<accession>H1KY96</accession>
<dbReference type="InterPro" id="IPR019151">
    <property type="entry name" value="Proteasome_assmbl_chaperone_2"/>
</dbReference>
<proteinExistence type="predicted"/>
<dbReference type="Gene3D" id="3.40.50.10900">
    <property type="entry name" value="PAC-like subunit"/>
    <property type="match status" value="1"/>
</dbReference>
<dbReference type="AlphaFoldDB" id="H1KY96"/>
<dbReference type="InterPro" id="IPR038389">
    <property type="entry name" value="PSMG2_sf"/>
</dbReference>
<evidence type="ECO:0000313" key="2">
    <source>
        <dbReference type="EMBL" id="EHP87361.1"/>
    </source>
</evidence>
<keyword evidence="1" id="KW-0175">Coiled coil</keyword>
<name>H1KY96_9EURY</name>
<dbReference type="NCBIfam" id="TIGR00161">
    <property type="entry name" value="proteasome assembly chaperone family protein"/>
    <property type="match status" value="1"/>
</dbReference>
<dbReference type="SUPFAM" id="SSF159659">
    <property type="entry name" value="Cgl1923-like"/>
    <property type="match status" value="1"/>
</dbReference>
<protein>
    <recommendedName>
        <fullName evidence="4">3-isopropylmalate dehydratase</fullName>
    </recommendedName>
</protein>
<evidence type="ECO:0000313" key="3">
    <source>
        <dbReference type="Proteomes" id="UP000003706"/>
    </source>
</evidence>
<reference evidence="2 3" key="1">
    <citation type="submission" date="2011-09" db="EMBL/GenBank/DDBJ databases">
        <title>The draft genome of Methanotorris formicicus Mc-S-70.</title>
        <authorList>
            <consortium name="US DOE Joint Genome Institute (JGI-PGF)"/>
            <person name="Lucas S."/>
            <person name="Han J."/>
            <person name="Lapidus A."/>
            <person name="Cheng J.-F."/>
            <person name="Goodwin L."/>
            <person name="Pitluck S."/>
            <person name="Peters L."/>
            <person name="Land M.L."/>
            <person name="Hauser L."/>
            <person name="Sieprawska-Lupa M."/>
            <person name="Takai K."/>
            <person name="Miyazaki J."/>
            <person name="Whitman W."/>
            <person name="Woyke T.J."/>
        </authorList>
    </citation>
    <scope>NUCLEOTIDE SEQUENCE [LARGE SCALE GENOMIC DNA]</scope>
    <source>
        <strain evidence="2 3">Mc-S-70</strain>
    </source>
</reference>
<comment type="caution">
    <text evidence="2">The sequence shown here is derived from an EMBL/GenBank/DDBJ whole genome shotgun (WGS) entry which is preliminary data.</text>
</comment>
<dbReference type="Pfam" id="PF09754">
    <property type="entry name" value="PAC2"/>
    <property type="match status" value="1"/>
</dbReference>
<dbReference type="OrthoDB" id="35908at2157"/>
<dbReference type="PANTHER" id="PTHR35610">
    <property type="entry name" value="3-ISOPROPYLMALATE DEHYDRATASE-RELATED"/>
    <property type="match status" value="1"/>
</dbReference>
<dbReference type="STRING" id="647171.MetfoDRAFT_0769"/>
<feature type="coiled-coil region" evidence="1">
    <location>
        <begin position="192"/>
        <end position="226"/>
    </location>
</feature>
<organism evidence="2 3">
    <name type="scientific">Methanotorris formicicus Mc-S-70</name>
    <dbReference type="NCBI Taxonomy" id="647171"/>
    <lineage>
        <taxon>Archaea</taxon>
        <taxon>Methanobacteriati</taxon>
        <taxon>Methanobacteriota</taxon>
        <taxon>Methanomada group</taxon>
        <taxon>Methanococci</taxon>
        <taxon>Methanococcales</taxon>
        <taxon>Methanocaldococcaceae</taxon>
        <taxon>Methanotorris</taxon>
    </lineage>
</organism>
<dbReference type="PANTHER" id="PTHR35610:SF8">
    <property type="entry name" value="3-ISOPROPYLMALATE DEHYDRATASE"/>
    <property type="match status" value="1"/>
</dbReference>
<sequence length="236" mass="26050">MEYITKKEIDFKNPIVIEGFPSVGLVGSIAAHQIIKNLKLEYIGYFDTPEVPPINLVEEGVVYPSIRVYGKEDLIVLFSDVIIPPIVVHSLSDKIVETLISINPQVVISLGGLATGKSEKVYGIASSKDLLEIFEKYEIPILKFGMVGGVSGSLMVKSNNNKIPAIGLLAETVGIRPDPRGASNLINVLNRIYNLNVDVEELIEEADKIDEKIKQLAQEHAKLMTKTARSEYPMYL</sequence>
<gene>
    <name evidence="2" type="ORF">MetfoDRAFT_0769</name>
</gene>
<evidence type="ECO:0008006" key="4">
    <source>
        <dbReference type="Google" id="ProtNLM"/>
    </source>
</evidence>
<evidence type="ECO:0000256" key="1">
    <source>
        <dbReference type="SAM" id="Coils"/>
    </source>
</evidence>